<accession>A0A5A7RDP6</accession>
<keyword evidence="2" id="KW-0396">Initiation factor</keyword>
<proteinExistence type="predicted"/>
<dbReference type="Proteomes" id="UP000325081">
    <property type="component" value="Unassembled WGS sequence"/>
</dbReference>
<evidence type="ECO:0000313" key="3">
    <source>
        <dbReference type="Proteomes" id="UP000325081"/>
    </source>
</evidence>
<keyword evidence="3" id="KW-1185">Reference proteome</keyword>
<keyword evidence="2" id="KW-0648">Protein biosynthesis</keyword>
<sequence>MKPESHICRPDLNSHPKNRESRERHNHDQHTGHRQERRRQTPLLTDNRQPTPPTQPVGRSTTKQRRDNGKSNIPGRVGSGQDRPREGWSRGGQPRQKGGAPHTR</sequence>
<comment type="caution">
    <text evidence="2">The sequence shown here is derived from an EMBL/GenBank/DDBJ whole genome shotgun (WGS) entry which is preliminary data.</text>
</comment>
<evidence type="ECO:0000313" key="2">
    <source>
        <dbReference type="EMBL" id="GER55450.1"/>
    </source>
</evidence>
<evidence type="ECO:0000256" key="1">
    <source>
        <dbReference type="SAM" id="MobiDB-lite"/>
    </source>
</evidence>
<dbReference type="AlphaFoldDB" id="A0A5A7RDP6"/>
<reference evidence="3" key="1">
    <citation type="journal article" date="2019" name="Curr. Biol.">
        <title>Genome Sequence of Striga asiatica Provides Insight into the Evolution of Plant Parasitism.</title>
        <authorList>
            <person name="Yoshida S."/>
            <person name="Kim S."/>
            <person name="Wafula E.K."/>
            <person name="Tanskanen J."/>
            <person name="Kim Y.M."/>
            <person name="Honaas L."/>
            <person name="Yang Z."/>
            <person name="Spallek T."/>
            <person name="Conn C.E."/>
            <person name="Ichihashi Y."/>
            <person name="Cheong K."/>
            <person name="Cui S."/>
            <person name="Der J.P."/>
            <person name="Gundlach H."/>
            <person name="Jiao Y."/>
            <person name="Hori C."/>
            <person name="Ishida J.K."/>
            <person name="Kasahara H."/>
            <person name="Kiba T."/>
            <person name="Kim M.S."/>
            <person name="Koo N."/>
            <person name="Laohavisit A."/>
            <person name="Lee Y.H."/>
            <person name="Lumba S."/>
            <person name="McCourt P."/>
            <person name="Mortimer J.C."/>
            <person name="Mutuku J.M."/>
            <person name="Nomura T."/>
            <person name="Sasaki-Sekimoto Y."/>
            <person name="Seto Y."/>
            <person name="Wang Y."/>
            <person name="Wakatake T."/>
            <person name="Sakakibara H."/>
            <person name="Demura T."/>
            <person name="Yamaguchi S."/>
            <person name="Yoneyama K."/>
            <person name="Manabe R.I."/>
            <person name="Nelson D.C."/>
            <person name="Schulman A.H."/>
            <person name="Timko M.P."/>
            <person name="dePamphilis C.W."/>
            <person name="Choi D."/>
            <person name="Shirasu K."/>
        </authorList>
    </citation>
    <scope>NUCLEOTIDE SEQUENCE [LARGE SCALE GENOMIC DNA]</scope>
    <source>
        <strain evidence="3">cv. UVA1</strain>
    </source>
</reference>
<dbReference type="GO" id="GO:0003743">
    <property type="term" value="F:translation initiation factor activity"/>
    <property type="evidence" value="ECO:0007669"/>
    <property type="project" value="UniProtKB-KW"/>
</dbReference>
<protein>
    <submittedName>
        <fullName evidence="2">Eukaryotic translation initiation factor 3C</fullName>
    </submittedName>
</protein>
<dbReference type="EMBL" id="BKCP01011815">
    <property type="protein sequence ID" value="GER55450.1"/>
    <property type="molecule type" value="Genomic_DNA"/>
</dbReference>
<organism evidence="2 3">
    <name type="scientific">Striga asiatica</name>
    <name type="common">Asiatic witchweed</name>
    <name type="synonym">Buchnera asiatica</name>
    <dbReference type="NCBI Taxonomy" id="4170"/>
    <lineage>
        <taxon>Eukaryota</taxon>
        <taxon>Viridiplantae</taxon>
        <taxon>Streptophyta</taxon>
        <taxon>Embryophyta</taxon>
        <taxon>Tracheophyta</taxon>
        <taxon>Spermatophyta</taxon>
        <taxon>Magnoliopsida</taxon>
        <taxon>eudicotyledons</taxon>
        <taxon>Gunneridae</taxon>
        <taxon>Pentapetalae</taxon>
        <taxon>asterids</taxon>
        <taxon>lamiids</taxon>
        <taxon>Lamiales</taxon>
        <taxon>Orobanchaceae</taxon>
        <taxon>Buchnereae</taxon>
        <taxon>Striga</taxon>
    </lineage>
</organism>
<feature type="compositionally biased region" description="Basic and acidic residues" evidence="1">
    <location>
        <begin position="1"/>
        <end position="34"/>
    </location>
</feature>
<gene>
    <name evidence="2" type="ORF">STAS_33114</name>
</gene>
<name>A0A5A7RDP6_STRAF</name>
<feature type="region of interest" description="Disordered" evidence="1">
    <location>
        <begin position="1"/>
        <end position="104"/>
    </location>
</feature>